<organism evidence="8 9">
    <name type="scientific">Galerina marginata (strain CBS 339.88)</name>
    <dbReference type="NCBI Taxonomy" id="685588"/>
    <lineage>
        <taxon>Eukaryota</taxon>
        <taxon>Fungi</taxon>
        <taxon>Dikarya</taxon>
        <taxon>Basidiomycota</taxon>
        <taxon>Agaricomycotina</taxon>
        <taxon>Agaricomycetes</taxon>
        <taxon>Agaricomycetidae</taxon>
        <taxon>Agaricales</taxon>
        <taxon>Agaricineae</taxon>
        <taxon>Strophariaceae</taxon>
        <taxon>Galerina</taxon>
    </lineage>
</organism>
<name>A0A067SU68_GALM3</name>
<feature type="transmembrane region" description="Helical" evidence="7">
    <location>
        <begin position="162"/>
        <end position="184"/>
    </location>
</feature>
<keyword evidence="4 7" id="KW-0812">Transmembrane</keyword>
<dbReference type="PANTHER" id="PTHR10778:SF4">
    <property type="entry name" value="NUCLEOTIDE SUGAR TRANSPORTER SLC35B4"/>
    <property type="match status" value="1"/>
</dbReference>
<evidence type="ECO:0000256" key="1">
    <source>
        <dbReference type="ARBA" id="ARBA00004127"/>
    </source>
</evidence>
<dbReference type="PANTHER" id="PTHR10778">
    <property type="entry name" value="SOLUTE CARRIER FAMILY 35 MEMBER B"/>
    <property type="match status" value="1"/>
</dbReference>
<dbReference type="Proteomes" id="UP000027222">
    <property type="component" value="Unassembled WGS sequence"/>
</dbReference>
<evidence type="ECO:0000313" key="8">
    <source>
        <dbReference type="EMBL" id="KDR74435.1"/>
    </source>
</evidence>
<dbReference type="HOGENOM" id="CLU_033007_1_1_1"/>
<reference evidence="9" key="1">
    <citation type="journal article" date="2014" name="Proc. Natl. Acad. Sci. U.S.A.">
        <title>Extensive sampling of basidiomycete genomes demonstrates inadequacy of the white-rot/brown-rot paradigm for wood decay fungi.</title>
        <authorList>
            <person name="Riley R."/>
            <person name="Salamov A.A."/>
            <person name="Brown D.W."/>
            <person name="Nagy L.G."/>
            <person name="Floudas D."/>
            <person name="Held B.W."/>
            <person name="Levasseur A."/>
            <person name="Lombard V."/>
            <person name="Morin E."/>
            <person name="Otillar R."/>
            <person name="Lindquist E.A."/>
            <person name="Sun H."/>
            <person name="LaButti K.M."/>
            <person name="Schmutz J."/>
            <person name="Jabbour D."/>
            <person name="Luo H."/>
            <person name="Baker S.E."/>
            <person name="Pisabarro A.G."/>
            <person name="Walton J.D."/>
            <person name="Blanchette R.A."/>
            <person name="Henrissat B."/>
            <person name="Martin F."/>
            <person name="Cullen D."/>
            <person name="Hibbett D.S."/>
            <person name="Grigoriev I.V."/>
        </authorList>
    </citation>
    <scope>NUCLEOTIDE SEQUENCE [LARGE SCALE GENOMIC DNA]</scope>
    <source>
        <strain evidence="9">CBS 339.88</strain>
    </source>
</reference>
<gene>
    <name evidence="8" type="ORF">GALMADRAFT_227489</name>
</gene>
<keyword evidence="5 7" id="KW-1133">Transmembrane helix</keyword>
<comment type="subcellular location">
    <subcellularLocation>
        <location evidence="1">Endomembrane system</location>
        <topology evidence="1">Multi-pass membrane protein</topology>
    </subcellularLocation>
</comment>
<evidence type="ECO:0000256" key="4">
    <source>
        <dbReference type="ARBA" id="ARBA00022692"/>
    </source>
</evidence>
<accession>A0A067SU68</accession>
<dbReference type="GO" id="GO:0005462">
    <property type="term" value="F:UDP-N-acetylglucosamine transmembrane transporter activity"/>
    <property type="evidence" value="ECO:0007669"/>
    <property type="project" value="TreeGrafter"/>
</dbReference>
<evidence type="ECO:0000256" key="7">
    <source>
        <dbReference type="SAM" id="Phobius"/>
    </source>
</evidence>
<keyword evidence="3" id="KW-0762">Sugar transport</keyword>
<dbReference type="EMBL" id="KL142383">
    <property type="protein sequence ID" value="KDR74435.1"/>
    <property type="molecule type" value="Genomic_DNA"/>
</dbReference>
<dbReference type="GO" id="GO:0000139">
    <property type="term" value="C:Golgi membrane"/>
    <property type="evidence" value="ECO:0007669"/>
    <property type="project" value="TreeGrafter"/>
</dbReference>
<feature type="transmembrane region" description="Helical" evidence="7">
    <location>
        <begin position="33"/>
        <end position="53"/>
    </location>
</feature>
<dbReference type="GO" id="GO:0005789">
    <property type="term" value="C:endoplasmic reticulum membrane"/>
    <property type="evidence" value="ECO:0007669"/>
    <property type="project" value="TreeGrafter"/>
</dbReference>
<feature type="transmembrane region" description="Helical" evidence="7">
    <location>
        <begin position="100"/>
        <end position="119"/>
    </location>
</feature>
<evidence type="ECO:0008006" key="10">
    <source>
        <dbReference type="Google" id="ProtNLM"/>
    </source>
</evidence>
<keyword evidence="6 7" id="KW-0472">Membrane</keyword>
<keyword evidence="2" id="KW-0813">Transport</keyword>
<dbReference type="InterPro" id="IPR013657">
    <property type="entry name" value="SCL35B1-4/HUT1"/>
</dbReference>
<keyword evidence="9" id="KW-1185">Reference proteome</keyword>
<dbReference type="GO" id="GO:0005464">
    <property type="term" value="F:UDP-xylose transmembrane transporter activity"/>
    <property type="evidence" value="ECO:0007669"/>
    <property type="project" value="TreeGrafter"/>
</dbReference>
<sequence length="470" mass="50840">MLSLLSSWVTTISLIFGGCCSNAITLEQLTLEYPNAGSVLTLFQFLVIALHGLPKFLVWTRFGPRFRPRRVPINYYLAQVVLFYLINLLNNAAFAYRIPMAVHIIFRSGGLIISLLIGWLISKKRYTMTQFLSVLLVTVGVVITTLSAQSSSSKSATPIDPYTYATGIGILTLALVLSGMLGLIQDWTYAKHGRPSLSSKTTGNSASEAPAPWQESMFYLHFLALPMFLPLLPDLAVQMHTLNTSGPRAELSIPIPLPIAANLTTALPLNIVPPYSLPHLPIHLFRHSENVSLLSITQPPYAMNSTSPIVFSLSIPHVYLPLILNTVTQLLCVAGVHRLTTRVSALTVTLVLVVRKAASLMISVIGVSKVGLAIRDLALAGVEKLSASLGIRMPEGKWTSNFLGIDFDAVLGSVGTAFVGPGTTKAPQHVDNRLMWTGATMVLLGTVGYTIGSQPRKARASAGREKGKTE</sequence>
<dbReference type="AlphaFoldDB" id="A0A067SU68"/>
<protein>
    <recommendedName>
        <fullName evidence="10">UAA transporter</fullName>
    </recommendedName>
</protein>
<evidence type="ECO:0000313" key="9">
    <source>
        <dbReference type="Proteomes" id="UP000027222"/>
    </source>
</evidence>
<evidence type="ECO:0000256" key="3">
    <source>
        <dbReference type="ARBA" id="ARBA00022597"/>
    </source>
</evidence>
<dbReference type="OrthoDB" id="999962at2759"/>
<evidence type="ECO:0000256" key="2">
    <source>
        <dbReference type="ARBA" id="ARBA00022448"/>
    </source>
</evidence>
<evidence type="ECO:0000256" key="6">
    <source>
        <dbReference type="ARBA" id="ARBA00023136"/>
    </source>
</evidence>
<dbReference type="Pfam" id="PF08449">
    <property type="entry name" value="UAA"/>
    <property type="match status" value="2"/>
</dbReference>
<proteinExistence type="predicted"/>
<feature type="transmembrane region" description="Helical" evidence="7">
    <location>
        <begin position="434"/>
        <end position="452"/>
    </location>
</feature>
<feature type="transmembrane region" description="Helical" evidence="7">
    <location>
        <begin position="131"/>
        <end position="150"/>
    </location>
</feature>
<dbReference type="SUPFAM" id="SSF103481">
    <property type="entry name" value="Multidrug resistance efflux transporter EmrE"/>
    <property type="match status" value="1"/>
</dbReference>
<evidence type="ECO:0000256" key="5">
    <source>
        <dbReference type="ARBA" id="ARBA00022989"/>
    </source>
</evidence>
<dbReference type="InterPro" id="IPR037185">
    <property type="entry name" value="EmrE-like"/>
</dbReference>
<feature type="transmembrane region" description="Helical" evidence="7">
    <location>
        <begin position="73"/>
        <end position="94"/>
    </location>
</feature>